<protein>
    <submittedName>
        <fullName evidence="1">Uncharacterized protein</fullName>
    </submittedName>
</protein>
<name>A0A6A6HL40_VIRVR</name>
<keyword evidence="2" id="KW-1185">Reference proteome</keyword>
<proteinExistence type="predicted"/>
<reference evidence="1" key="1">
    <citation type="journal article" date="2020" name="Stud. Mycol.">
        <title>101 Dothideomycetes genomes: a test case for predicting lifestyles and emergence of pathogens.</title>
        <authorList>
            <person name="Haridas S."/>
            <person name="Albert R."/>
            <person name="Binder M."/>
            <person name="Bloem J."/>
            <person name="Labutti K."/>
            <person name="Salamov A."/>
            <person name="Andreopoulos B."/>
            <person name="Baker S."/>
            <person name="Barry K."/>
            <person name="Bills G."/>
            <person name="Bluhm B."/>
            <person name="Cannon C."/>
            <person name="Castanera R."/>
            <person name="Culley D."/>
            <person name="Daum C."/>
            <person name="Ezra D."/>
            <person name="Gonzalez J."/>
            <person name="Henrissat B."/>
            <person name="Kuo A."/>
            <person name="Liang C."/>
            <person name="Lipzen A."/>
            <person name="Lutzoni F."/>
            <person name="Magnuson J."/>
            <person name="Mondo S."/>
            <person name="Nolan M."/>
            <person name="Ohm R."/>
            <person name="Pangilinan J."/>
            <person name="Park H.-J."/>
            <person name="Ramirez L."/>
            <person name="Alfaro M."/>
            <person name="Sun H."/>
            <person name="Tritt A."/>
            <person name="Yoshinaga Y."/>
            <person name="Zwiers L.-H."/>
            <person name="Turgeon B."/>
            <person name="Goodwin S."/>
            <person name="Spatafora J."/>
            <person name="Crous P."/>
            <person name="Grigoriev I."/>
        </authorList>
    </citation>
    <scope>NUCLEOTIDE SEQUENCE</scope>
    <source>
        <strain evidence="1">Tuck. ex Michener</strain>
    </source>
</reference>
<dbReference type="EMBL" id="ML991774">
    <property type="protein sequence ID" value="KAF2238855.1"/>
    <property type="molecule type" value="Genomic_DNA"/>
</dbReference>
<gene>
    <name evidence="1" type="ORF">EV356DRAFT_504181</name>
</gene>
<evidence type="ECO:0000313" key="2">
    <source>
        <dbReference type="Proteomes" id="UP000800092"/>
    </source>
</evidence>
<dbReference type="Proteomes" id="UP000800092">
    <property type="component" value="Unassembled WGS sequence"/>
</dbReference>
<sequence>MVRPGLRAPSLLLVLTPDILRVCQPLVPYRPAGYLGTGVACEASFRDGLYHTRTQRSTLSGGKSYPDDPPKSSDHFFASMQTCARSEKHFSYEAQGEQVTTRQDQDIPT</sequence>
<organism evidence="1 2">
    <name type="scientific">Viridothelium virens</name>
    <name type="common">Speckled blister lichen</name>
    <name type="synonym">Trypethelium virens</name>
    <dbReference type="NCBI Taxonomy" id="1048519"/>
    <lineage>
        <taxon>Eukaryota</taxon>
        <taxon>Fungi</taxon>
        <taxon>Dikarya</taxon>
        <taxon>Ascomycota</taxon>
        <taxon>Pezizomycotina</taxon>
        <taxon>Dothideomycetes</taxon>
        <taxon>Dothideomycetes incertae sedis</taxon>
        <taxon>Trypetheliales</taxon>
        <taxon>Trypetheliaceae</taxon>
        <taxon>Viridothelium</taxon>
    </lineage>
</organism>
<evidence type="ECO:0000313" key="1">
    <source>
        <dbReference type="EMBL" id="KAF2238855.1"/>
    </source>
</evidence>
<accession>A0A6A6HL40</accession>
<dbReference type="AlphaFoldDB" id="A0A6A6HL40"/>